<evidence type="ECO:0000313" key="1">
    <source>
        <dbReference type="EMBL" id="SHM55027.1"/>
    </source>
</evidence>
<sequence>MKYLQLILMLFIITSCKGQDDNVDLNTTWYEIKKQGNNYSIVDCGYEGEWFKIVNDSIYDHGIMEDSKFKIDRIVRKENSVSLYINKKEEYNITWIDRKRGIIKKTSDLEGNNSKYYVRKSNLNNIKHVKGTNKDCITSEDFNETKKISTNDKLSYSANGTWKLNCEEEVANISIKGKNAFLVVLFNQIYIEMVETKRYDFEKGIAYKLKEIPDDLGTYGIKLDWKEYVNDKPIAYIKIIDDNTINFYWYGFYNKKTNKREMTECQFNQDSNEKDIVLKKCSE</sequence>
<dbReference type="STRING" id="1302687.SAMN05444267_105410"/>
<name>A0A1M7JR26_9FLAO</name>
<keyword evidence="2" id="KW-1185">Reference proteome</keyword>
<dbReference type="OrthoDB" id="1321723at2"/>
<dbReference type="Proteomes" id="UP000184364">
    <property type="component" value="Unassembled WGS sequence"/>
</dbReference>
<protein>
    <submittedName>
        <fullName evidence="1">Uncharacterized protein</fullName>
    </submittedName>
</protein>
<organism evidence="1 2">
    <name type="scientific">Chryseobacterium polytrichastri</name>
    <dbReference type="NCBI Taxonomy" id="1302687"/>
    <lineage>
        <taxon>Bacteria</taxon>
        <taxon>Pseudomonadati</taxon>
        <taxon>Bacteroidota</taxon>
        <taxon>Flavobacteriia</taxon>
        <taxon>Flavobacteriales</taxon>
        <taxon>Weeksellaceae</taxon>
        <taxon>Chryseobacterium group</taxon>
        <taxon>Chryseobacterium</taxon>
    </lineage>
</organism>
<dbReference type="EMBL" id="FRAV01000054">
    <property type="protein sequence ID" value="SHM55027.1"/>
    <property type="molecule type" value="Genomic_DNA"/>
</dbReference>
<dbReference type="RefSeq" id="WP_139262851.1">
    <property type="nucleotide sequence ID" value="NZ_FRAV01000054.1"/>
</dbReference>
<evidence type="ECO:0000313" key="2">
    <source>
        <dbReference type="Proteomes" id="UP000184364"/>
    </source>
</evidence>
<dbReference type="AlphaFoldDB" id="A0A1M7JR26"/>
<gene>
    <name evidence="1" type="ORF">SAMN05444267_105410</name>
</gene>
<reference evidence="2" key="1">
    <citation type="submission" date="2016-11" db="EMBL/GenBank/DDBJ databases">
        <authorList>
            <person name="Varghese N."/>
            <person name="Submissions S."/>
        </authorList>
    </citation>
    <scope>NUCLEOTIDE SEQUENCE [LARGE SCALE GENOMIC DNA]</scope>
    <source>
        <strain evidence="2">DSM 26899</strain>
    </source>
</reference>
<dbReference type="PROSITE" id="PS51257">
    <property type="entry name" value="PROKAR_LIPOPROTEIN"/>
    <property type="match status" value="1"/>
</dbReference>
<proteinExistence type="predicted"/>
<accession>A0A1M7JR26</accession>